<gene>
    <name evidence="1" type="ORF">V5F89_11940</name>
</gene>
<dbReference type="EMBL" id="CP144918">
    <property type="protein sequence ID" value="WWA46960.1"/>
    <property type="molecule type" value="Genomic_DNA"/>
</dbReference>
<name>A0ABZ2D1P5_9SPHN</name>
<dbReference type="SUPFAM" id="SSF52540">
    <property type="entry name" value="P-loop containing nucleoside triphosphate hydrolases"/>
    <property type="match status" value="1"/>
</dbReference>
<proteinExistence type="predicted"/>
<dbReference type="RefSeq" id="WP_338445852.1">
    <property type="nucleotide sequence ID" value="NZ_CP144918.1"/>
</dbReference>
<evidence type="ECO:0000313" key="2">
    <source>
        <dbReference type="Proteomes" id="UP001335183"/>
    </source>
</evidence>
<accession>A0ABZ2D1P5</accession>
<evidence type="ECO:0000313" key="1">
    <source>
        <dbReference type="EMBL" id="WWA46960.1"/>
    </source>
</evidence>
<dbReference type="Gene3D" id="3.40.50.300">
    <property type="entry name" value="P-loop containing nucleotide triphosphate hydrolases"/>
    <property type="match status" value="1"/>
</dbReference>
<dbReference type="Proteomes" id="UP001335183">
    <property type="component" value="Chromosome"/>
</dbReference>
<reference evidence="1 2" key="1">
    <citation type="submission" date="2024-02" db="EMBL/GenBank/DDBJ databases">
        <title>The whole genome sequence of five bacterial samples isolated from Abu Dhabi Sabkha-shore region.</title>
        <authorList>
            <person name="Sudalaimuthuasari N."/>
            <person name="Sarfraz B."/>
            <person name="Tuyisabe J.D."/>
            <person name="Mugisha Ntwali L.D.M."/>
            <person name="Ali A.I.A.A."/>
            <person name="Almansoori S.Z.A."/>
            <person name="Alajami H.S.A."/>
            <person name="Almeqbaali A.A.S."/>
            <person name="Kundu B."/>
            <person name="Saeed E.E."/>
            <person name="Sukumarinath V."/>
            <person name="Mishra A.K."/>
            <person name="Hazzouri K.M."/>
            <person name="Almaskari R."/>
            <person name="Sharma A.K."/>
            <person name="Amiri K.M.A."/>
        </authorList>
    </citation>
    <scope>NUCLEOTIDE SEQUENCE [LARGE SCALE GENOMIC DNA]</scope>
    <source>
        <strain evidence="2">kcgeb_sd</strain>
    </source>
</reference>
<dbReference type="Pfam" id="PF13481">
    <property type="entry name" value="AAA_25"/>
    <property type="match status" value="1"/>
</dbReference>
<keyword evidence="2" id="KW-1185">Reference proteome</keyword>
<organism evidence="1 2">
    <name type="scientific">Pelagerythrobacter marensis</name>
    <dbReference type="NCBI Taxonomy" id="543877"/>
    <lineage>
        <taxon>Bacteria</taxon>
        <taxon>Pseudomonadati</taxon>
        <taxon>Pseudomonadota</taxon>
        <taxon>Alphaproteobacteria</taxon>
        <taxon>Sphingomonadales</taxon>
        <taxon>Erythrobacteraceae</taxon>
        <taxon>Pelagerythrobacter</taxon>
    </lineage>
</organism>
<dbReference type="InterPro" id="IPR027417">
    <property type="entry name" value="P-loop_NTPase"/>
</dbReference>
<sequence>MQLAELFDETANSPPLTDKEFAEVLDQAWAEVRQINKEEHFKDLAEFEVLPVEYLIEPLVPIGCTSILDGNPGMGKSFLSLAMTAAVTAGGQFCEKQPDRNGRVLLLNDEDDPSRVLLPRLEAMGADINKVRVIDAPFTLNDDGVEILRRQIRSYDPTLVVIDPLTNFMGASVDMYRPNEANAFMRPLHRLAKEFDISLLIARHLRKQTSENAMHMGQGSMAFGGAVRSGMIVTAHPTQPQWRVLSHYKSSYAQEAVSQAFEIGTPPKGGGARIIWRGPVEMSANELVALSSVQESVLDRAARALEDYLSEGEAEARDVKEAMKKKGIQERTLDRAKKKLGVISGRGPGATWKLPD</sequence>
<protein>
    <submittedName>
        <fullName evidence="1">AAA family ATPase</fullName>
    </submittedName>
</protein>